<comment type="caution">
    <text evidence="2">The sequence shown here is derived from an EMBL/GenBank/DDBJ whole genome shotgun (WGS) entry which is preliminary data.</text>
</comment>
<keyword evidence="1" id="KW-0812">Transmembrane</keyword>
<gene>
    <name evidence="2" type="ORF">ACFOX3_06560</name>
</gene>
<reference evidence="3" key="1">
    <citation type="journal article" date="2019" name="Int. J. Syst. Evol. Microbiol.">
        <title>The Global Catalogue of Microorganisms (GCM) 10K type strain sequencing project: providing services to taxonomists for standard genome sequencing and annotation.</title>
        <authorList>
            <consortium name="The Broad Institute Genomics Platform"/>
            <consortium name="The Broad Institute Genome Sequencing Center for Infectious Disease"/>
            <person name="Wu L."/>
            <person name="Ma J."/>
        </authorList>
    </citation>
    <scope>NUCLEOTIDE SEQUENCE [LARGE SCALE GENOMIC DNA]</scope>
    <source>
        <strain evidence="3">CECT 8570</strain>
    </source>
</reference>
<dbReference type="NCBIfam" id="TIGR02532">
    <property type="entry name" value="IV_pilin_GFxxxE"/>
    <property type="match status" value="1"/>
</dbReference>
<sequence length="259" mass="27363">MSKGFTLIELVVVLVVFGIIAAMGSSFVVTSITAYNQAAERNKLVERSRAVVERISRQLRIALPYSLRVSASGNCIEFMQLTGGANYEGILPDSSNGAAATSSILVSAFELSLGAGVHLAVGAMHASEIYTTSAIASRATIASLAGAPISQINLSQPHTFLRNSINSRAYVMDSPERFCVSAGQMLHYSNYGLDTGTLGDSAPMGDSAVMSDDVSAIAPVFSLSPATESRNTLVAIQFALSRQGETMNIQHQVQVRNVP</sequence>
<keyword evidence="1" id="KW-1133">Transmembrane helix</keyword>
<feature type="transmembrane region" description="Helical" evidence="1">
    <location>
        <begin position="7"/>
        <end position="29"/>
    </location>
</feature>
<dbReference type="PROSITE" id="PS00409">
    <property type="entry name" value="PROKAR_NTER_METHYL"/>
    <property type="match status" value="1"/>
</dbReference>
<evidence type="ECO:0000256" key="1">
    <source>
        <dbReference type="SAM" id="Phobius"/>
    </source>
</evidence>
<keyword evidence="1" id="KW-0472">Membrane</keyword>
<dbReference type="EMBL" id="JBHSCX010000004">
    <property type="protein sequence ID" value="MFC4361952.1"/>
    <property type="molecule type" value="Genomic_DNA"/>
</dbReference>
<organism evidence="2 3">
    <name type="scientific">Simiduia curdlanivorans</name>
    <dbReference type="NCBI Taxonomy" id="1492769"/>
    <lineage>
        <taxon>Bacteria</taxon>
        <taxon>Pseudomonadati</taxon>
        <taxon>Pseudomonadota</taxon>
        <taxon>Gammaproteobacteria</taxon>
        <taxon>Cellvibrionales</taxon>
        <taxon>Cellvibrionaceae</taxon>
        <taxon>Simiduia</taxon>
    </lineage>
</organism>
<dbReference type="Pfam" id="PF07963">
    <property type="entry name" value="N_methyl"/>
    <property type="match status" value="1"/>
</dbReference>
<dbReference type="RefSeq" id="WP_290264129.1">
    <property type="nucleotide sequence ID" value="NZ_JAUFQG010000006.1"/>
</dbReference>
<keyword evidence="3" id="KW-1185">Reference proteome</keyword>
<dbReference type="SUPFAM" id="SSF54523">
    <property type="entry name" value="Pili subunits"/>
    <property type="match status" value="1"/>
</dbReference>
<proteinExistence type="predicted"/>
<accession>A0ABV8V4E0</accession>
<dbReference type="Gene3D" id="3.30.700.10">
    <property type="entry name" value="Glycoprotein, Type 4 Pilin"/>
    <property type="match status" value="1"/>
</dbReference>
<name>A0ABV8V4E0_9GAMM</name>
<dbReference type="InterPro" id="IPR012902">
    <property type="entry name" value="N_methyl_site"/>
</dbReference>
<protein>
    <submittedName>
        <fullName evidence="2">Type II secretion system protein J</fullName>
    </submittedName>
</protein>
<evidence type="ECO:0000313" key="3">
    <source>
        <dbReference type="Proteomes" id="UP001595840"/>
    </source>
</evidence>
<dbReference type="Proteomes" id="UP001595840">
    <property type="component" value="Unassembled WGS sequence"/>
</dbReference>
<dbReference type="InterPro" id="IPR045584">
    <property type="entry name" value="Pilin-like"/>
</dbReference>
<evidence type="ECO:0000313" key="2">
    <source>
        <dbReference type="EMBL" id="MFC4361952.1"/>
    </source>
</evidence>